<dbReference type="SMART" id="SM00382">
    <property type="entry name" value="AAA"/>
    <property type="match status" value="1"/>
</dbReference>
<protein>
    <recommendedName>
        <fullName evidence="3 8">Replication factor C subunit 1</fullName>
    </recommendedName>
</protein>
<comment type="subcellular location">
    <subcellularLocation>
        <location evidence="1 8">Nucleus</location>
    </subcellularLocation>
</comment>
<feature type="compositionally biased region" description="Basic residues" evidence="9">
    <location>
        <begin position="851"/>
        <end position="861"/>
    </location>
</feature>
<dbReference type="Pfam" id="PF00004">
    <property type="entry name" value="AAA"/>
    <property type="match status" value="1"/>
</dbReference>
<dbReference type="EMBL" id="CP064812">
    <property type="protein sequence ID" value="QPG74296.1"/>
    <property type="molecule type" value="Genomic_DNA"/>
</dbReference>
<dbReference type="InterPro" id="IPR047854">
    <property type="entry name" value="RFC_lid"/>
</dbReference>
<dbReference type="PIRSF" id="PIRSF036578">
    <property type="entry name" value="RFC1"/>
    <property type="match status" value="1"/>
</dbReference>
<organism evidence="11 12">
    <name type="scientific">Eeniella nana</name>
    <name type="common">Yeast</name>
    <name type="synonym">Brettanomyces nanus</name>
    <dbReference type="NCBI Taxonomy" id="13502"/>
    <lineage>
        <taxon>Eukaryota</taxon>
        <taxon>Fungi</taxon>
        <taxon>Dikarya</taxon>
        <taxon>Ascomycota</taxon>
        <taxon>Saccharomycotina</taxon>
        <taxon>Pichiomycetes</taxon>
        <taxon>Pichiales</taxon>
        <taxon>Pichiaceae</taxon>
        <taxon>Brettanomyces</taxon>
    </lineage>
</organism>
<accession>A0A875RYR3</accession>
<dbReference type="GeneID" id="62195023"/>
<dbReference type="Gene3D" id="3.40.50.10190">
    <property type="entry name" value="BRCT domain"/>
    <property type="match status" value="1"/>
</dbReference>
<dbReference type="SMART" id="SM00292">
    <property type="entry name" value="BRCT"/>
    <property type="match status" value="1"/>
</dbReference>
<keyword evidence="6 8" id="KW-0067">ATP-binding</keyword>
<evidence type="ECO:0000256" key="2">
    <source>
        <dbReference type="ARBA" id="ARBA00006116"/>
    </source>
</evidence>
<evidence type="ECO:0000256" key="7">
    <source>
        <dbReference type="ARBA" id="ARBA00023242"/>
    </source>
</evidence>
<dbReference type="OrthoDB" id="446168at2759"/>
<keyword evidence="12" id="KW-1185">Reference proteome</keyword>
<dbReference type="FunFam" id="3.40.50.300:FF:000395">
    <property type="entry name" value="Replication factor C subunit 1"/>
    <property type="match status" value="1"/>
</dbReference>
<dbReference type="CDD" id="cd00009">
    <property type="entry name" value="AAA"/>
    <property type="match status" value="1"/>
</dbReference>
<dbReference type="InterPro" id="IPR001357">
    <property type="entry name" value="BRCT_dom"/>
</dbReference>
<dbReference type="Pfam" id="PF00533">
    <property type="entry name" value="BRCT"/>
    <property type="match status" value="1"/>
</dbReference>
<evidence type="ECO:0000256" key="8">
    <source>
        <dbReference type="PIRNR" id="PIRNR036578"/>
    </source>
</evidence>
<feature type="domain" description="BRCT" evidence="10">
    <location>
        <begin position="168"/>
        <end position="247"/>
    </location>
</feature>
<dbReference type="GO" id="GO:0003689">
    <property type="term" value="F:DNA clamp loader activity"/>
    <property type="evidence" value="ECO:0007669"/>
    <property type="project" value="UniProtKB-UniRule"/>
</dbReference>
<keyword evidence="5 8" id="KW-0547">Nucleotide-binding</keyword>
<gene>
    <name evidence="11" type="ORF">FOA43_001622</name>
</gene>
<dbReference type="FunFam" id="1.10.8.60:FF:000021">
    <property type="entry name" value="Replication factor C subunit 1"/>
    <property type="match status" value="1"/>
</dbReference>
<dbReference type="GO" id="GO:0003677">
    <property type="term" value="F:DNA binding"/>
    <property type="evidence" value="ECO:0007669"/>
    <property type="project" value="InterPro"/>
</dbReference>
<evidence type="ECO:0000313" key="12">
    <source>
        <dbReference type="Proteomes" id="UP000662931"/>
    </source>
</evidence>
<dbReference type="Pfam" id="PF25361">
    <property type="entry name" value="AAA_lid_RFC1"/>
    <property type="match status" value="1"/>
</dbReference>
<dbReference type="GO" id="GO:0005634">
    <property type="term" value="C:nucleus"/>
    <property type="evidence" value="ECO:0007669"/>
    <property type="project" value="UniProtKB-SubCell"/>
</dbReference>
<dbReference type="SUPFAM" id="SSF52540">
    <property type="entry name" value="P-loop containing nucleoside triphosphate hydrolases"/>
    <property type="match status" value="1"/>
</dbReference>
<dbReference type="InterPro" id="IPR027417">
    <property type="entry name" value="P-loop_NTPase"/>
</dbReference>
<evidence type="ECO:0000256" key="9">
    <source>
        <dbReference type="SAM" id="MobiDB-lite"/>
    </source>
</evidence>
<dbReference type="KEGG" id="bnn:FOA43_001622"/>
<dbReference type="SUPFAM" id="SSF48019">
    <property type="entry name" value="post-AAA+ oligomerization domain-like"/>
    <property type="match status" value="1"/>
</dbReference>
<dbReference type="PANTHER" id="PTHR23389">
    <property type="entry name" value="CHROMOSOME TRANSMISSION FIDELITY FACTOR 18"/>
    <property type="match status" value="1"/>
</dbReference>
<dbReference type="InterPro" id="IPR003593">
    <property type="entry name" value="AAA+_ATPase"/>
</dbReference>
<dbReference type="GO" id="GO:0006281">
    <property type="term" value="P:DNA repair"/>
    <property type="evidence" value="ECO:0007669"/>
    <property type="project" value="InterPro"/>
</dbReference>
<dbReference type="Proteomes" id="UP000662931">
    <property type="component" value="Chromosome 1"/>
</dbReference>
<dbReference type="InterPro" id="IPR003959">
    <property type="entry name" value="ATPase_AAA_core"/>
</dbReference>
<evidence type="ECO:0000256" key="5">
    <source>
        <dbReference type="ARBA" id="ARBA00022741"/>
    </source>
</evidence>
<name>A0A875RYR3_EENNA</name>
<feature type="compositionally biased region" description="Acidic residues" evidence="9">
    <location>
        <begin position="813"/>
        <end position="839"/>
    </location>
</feature>
<comment type="similarity">
    <text evidence="2 8">Belongs to the activator 1 large subunit family.</text>
</comment>
<dbReference type="RefSeq" id="XP_038777861.1">
    <property type="nucleotide sequence ID" value="XM_038921933.1"/>
</dbReference>
<evidence type="ECO:0000256" key="3">
    <source>
        <dbReference type="ARBA" id="ARBA00020401"/>
    </source>
</evidence>
<keyword evidence="4 8" id="KW-0235">DNA replication</keyword>
<dbReference type="Gene3D" id="3.40.50.300">
    <property type="entry name" value="P-loop containing nucleotide triphosphate hydrolases"/>
    <property type="match status" value="1"/>
</dbReference>
<dbReference type="PROSITE" id="PS50172">
    <property type="entry name" value="BRCT"/>
    <property type="match status" value="1"/>
</dbReference>
<evidence type="ECO:0000256" key="1">
    <source>
        <dbReference type="ARBA" id="ARBA00004123"/>
    </source>
</evidence>
<sequence>MPRLDAFFGANAVQRNKIKRSAGSSKDQGCVKRQKKNVSDSTKSSYFGAKSGKAEIIDLDSGDDDEDEIEKEKPMAIKKAIAISPKKGKAKKIIKAAAKTSKPSKSPKSSLAATGLKTAEDILSTIPDADESYLKVDPEAANMNYFQLKARQKDITPVEGEHKEIPKARSNCLNGLTIVFTGVLPFIGREECERLASQYGAKVTKSISGRTGVVVIGRDAGPKKVTLIKQKHIKCIDEDGFIQLLAKMPENGGSGEAAQKELAKKEREISKAIEEAEQEEKEEKSHRRSQKSNQDKVTRGPESQLWTVRYAPTDLRQICGNKGNVEMLYNWLDHWFETQHEGKYSRGAGIDNYRSVLISGPPGTGKTTAANLVAHKVGYDIIEKNASDFRSKKILNQELKVCLDNTSVAGFFKQSTENEAKVRRFVLVMDEVDGMSSGDNGGVAQLAQFCRVTKTPLILICNDKSLPKMRAFDRVCYDMTWRRPTAREMRSRLMTIAHREGLKLDPNVIDELVSSTHNDIRQIINVMSTVARTQKTLNFQDASQIDKSWKKEVALKPFDVVGRLLSSGSYGDRAMYNINEKINLYFSDMDMIPLMMHENYRSTQPAELFNHPPGKQNLVHLKLLAEASNSISESDLINKLIRGGDQQWSLLPFYGVASTIIPGSKICGRVTSRVMFTSWLGQNSKSMKYKRVVQQLQYHSSTKTHTNNQELRLSYLPYLKEMLTTPLIEKGADGIGETLQLLDQYYLTREDWDSIMEMGVGRQGKMDQKLKKIPSRVKTQFTRRYNSYVHPTIVYRTGQIKVGKVRKMKYDDTGDGGDDDDDDDDDNDDDDNDDTDSDMQDINKNSLIKAVNKKPKAKRTR</sequence>
<keyword evidence="7 8" id="KW-0539">Nucleus</keyword>
<dbReference type="GO" id="GO:0016887">
    <property type="term" value="F:ATP hydrolysis activity"/>
    <property type="evidence" value="ECO:0007669"/>
    <property type="project" value="InterPro"/>
</dbReference>
<feature type="region of interest" description="Disordered" evidence="9">
    <location>
        <begin position="274"/>
        <end position="301"/>
    </location>
</feature>
<dbReference type="AlphaFoldDB" id="A0A875RYR3"/>
<dbReference type="InterPro" id="IPR013725">
    <property type="entry name" value="DNA_replication_fac_RFC1_C"/>
</dbReference>
<dbReference type="SUPFAM" id="SSF52113">
    <property type="entry name" value="BRCT domain"/>
    <property type="match status" value="1"/>
</dbReference>
<reference evidence="11" key="1">
    <citation type="submission" date="2020-10" db="EMBL/GenBank/DDBJ databases">
        <authorList>
            <person name="Roach M.J.R."/>
        </authorList>
    </citation>
    <scope>NUCLEOTIDE SEQUENCE</scope>
    <source>
        <strain evidence="11">CBS 1945</strain>
    </source>
</reference>
<dbReference type="InterPro" id="IPR012178">
    <property type="entry name" value="RFC1"/>
</dbReference>
<dbReference type="Gene3D" id="1.10.8.60">
    <property type="match status" value="1"/>
</dbReference>
<dbReference type="Gene3D" id="1.20.272.10">
    <property type="match status" value="1"/>
</dbReference>
<dbReference type="FunFam" id="3.40.50.10190:FF:000001">
    <property type="entry name" value="Replication factor C subunit 1"/>
    <property type="match status" value="1"/>
</dbReference>
<dbReference type="PANTHER" id="PTHR23389:SF6">
    <property type="entry name" value="REPLICATION FACTOR C SUBUNIT 1"/>
    <property type="match status" value="1"/>
</dbReference>
<dbReference type="GO" id="GO:0006271">
    <property type="term" value="P:DNA strand elongation involved in DNA replication"/>
    <property type="evidence" value="ECO:0007669"/>
    <property type="project" value="UniProtKB-ARBA"/>
</dbReference>
<evidence type="ECO:0000256" key="4">
    <source>
        <dbReference type="ARBA" id="ARBA00022705"/>
    </source>
</evidence>
<dbReference type="InterPro" id="IPR036420">
    <property type="entry name" value="BRCT_dom_sf"/>
</dbReference>
<dbReference type="CDD" id="cd18140">
    <property type="entry name" value="HLD_clamp_RFC"/>
    <property type="match status" value="1"/>
</dbReference>
<dbReference type="InterPro" id="IPR008921">
    <property type="entry name" value="DNA_pol3_clamp-load_cplx_C"/>
</dbReference>
<feature type="region of interest" description="Disordered" evidence="9">
    <location>
        <begin position="18"/>
        <end position="46"/>
    </location>
</feature>
<dbReference type="GO" id="GO:0005524">
    <property type="term" value="F:ATP binding"/>
    <property type="evidence" value="ECO:0007669"/>
    <property type="project" value="UniProtKB-UniRule"/>
</dbReference>
<evidence type="ECO:0000313" key="11">
    <source>
        <dbReference type="EMBL" id="QPG74296.1"/>
    </source>
</evidence>
<feature type="region of interest" description="Disordered" evidence="9">
    <location>
        <begin position="810"/>
        <end position="861"/>
    </location>
</feature>
<proteinExistence type="inferred from homology"/>
<evidence type="ECO:0000259" key="10">
    <source>
        <dbReference type="PROSITE" id="PS50172"/>
    </source>
</evidence>
<dbReference type="Pfam" id="PF08519">
    <property type="entry name" value="RFC1"/>
    <property type="match status" value="1"/>
</dbReference>
<evidence type="ECO:0000256" key="6">
    <source>
        <dbReference type="ARBA" id="ARBA00022840"/>
    </source>
</evidence>
<dbReference type="GO" id="GO:0005663">
    <property type="term" value="C:DNA replication factor C complex"/>
    <property type="evidence" value="ECO:0007669"/>
    <property type="project" value="InterPro"/>
</dbReference>